<dbReference type="SMART" id="SM00382">
    <property type="entry name" value="AAA"/>
    <property type="match status" value="2"/>
</dbReference>
<evidence type="ECO:0000256" key="1">
    <source>
        <dbReference type="ARBA" id="ARBA00004202"/>
    </source>
</evidence>
<evidence type="ECO:0000256" key="2">
    <source>
        <dbReference type="ARBA" id="ARBA00004533"/>
    </source>
</evidence>
<dbReference type="PANTHER" id="PTHR43790">
    <property type="entry name" value="CARBOHYDRATE TRANSPORT ATP-BINDING PROTEIN MG119-RELATED"/>
    <property type="match status" value="1"/>
</dbReference>
<protein>
    <submittedName>
        <fullName evidence="12">Ribose import ATP-binding protein RbsA</fullName>
        <ecNumber evidence="12">3.6.3.17</ecNumber>
    </submittedName>
</protein>
<dbReference type="Pfam" id="PF00005">
    <property type="entry name" value="ABC_tran"/>
    <property type="match status" value="2"/>
</dbReference>
<dbReference type="Gene3D" id="3.40.50.300">
    <property type="entry name" value="P-loop containing nucleotide triphosphate hydrolases"/>
    <property type="match status" value="2"/>
</dbReference>
<dbReference type="EC" id="3.6.3.17" evidence="12"/>
<dbReference type="CDD" id="cd03216">
    <property type="entry name" value="ABC_Carb_Monos_I"/>
    <property type="match status" value="1"/>
</dbReference>
<dbReference type="CDD" id="cd03215">
    <property type="entry name" value="ABC_Carb_Monos_II"/>
    <property type="match status" value="1"/>
</dbReference>
<evidence type="ECO:0000256" key="4">
    <source>
        <dbReference type="ARBA" id="ARBA00022475"/>
    </source>
</evidence>
<keyword evidence="12" id="KW-0378">Hydrolase</keyword>
<evidence type="ECO:0000313" key="13">
    <source>
        <dbReference type="Proteomes" id="UP000187735"/>
    </source>
</evidence>
<dbReference type="PROSITE" id="PS00211">
    <property type="entry name" value="ABC_TRANSPORTER_1"/>
    <property type="match status" value="1"/>
</dbReference>
<keyword evidence="7" id="KW-0547">Nucleotide-binding</keyword>
<accession>A0A1P8WL91</accession>
<keyword evidence="3" id="KW-0813">Transport</keyword>
<keyword evidence="9" id="KW-1278">Translocase</keyword>
<dbReference type="KEGG" id="fmr:Fuma_04440"/>
<dbReference type="GO" id="GO:0016887">
    <property type="term" value="F:ATP hydrolysis activity"/>
    <property type="evidence" value="ECO:0007669"/>
    <property type="project" value="InterPro"/>
</dbReference>
<evidence type="ECO:0000256" key="9">
    <source>
        <dbReference type="ARBA" id="ARBA00022967"/>
    </source>
</evidence>
<dbReference type="EMBL" id="CP017641">
    <property type="protein sequence ID" value="APZ94801.1"/>
    <property type="molecule type" value="Genomic_DNA"/>
</dbReference>
<feature type="domain" description="ABC transporter" evidence="11">
    <location>
        <begin position="14"/>
        <end position="248"/>
    </location>
</feature>
<keyword evidence="10" id="KW-0472">Membrane</keyword>
<dbReference type="PROSITE" id="PS50893">
    <property type="entry name" value="ABC_TRANSPORTER_2"/>
    <property type="match status" value="2"/>
</dbReference>
<dbReference type="SUPFAM" id="SSF52540">
    <property type="entry name" value="P-loop containing nucleoside triphosphate hydrolases"/>
    <property type="match status" value="2"/>
</dbReference>
<dbReference type="GO" id="GO:0015749">
    <property type="term" value="P:monosaccharide transmembrane transport"/>
    <property type="evidence" value="ECO:0007669"/>
    <property type="project" value="UniProtKB-ARBA"/>
</dbReference>
<dbReference type="Proteomes" id="UP000187735">
    <property type="component" value="Chromosome"/>
</dbReference>
<organism evidence="12 13">
    <name type="scientific">Fuerstiella marisgermanici</name>
    <dbReference type="NCBI Taxonomy" id="1891926"/>
    <lineage>
        <taxon>Bacteria</taxon>
        <taxon>Pseudomonadati</taxon>
        <taxon>Planctomycetota</taxon>
        <taxon>Planctomycetia</taxon>
        <taxon>Planctomycetales</taxon>
        <taxon>Planctomycetaceae</taxon>
        <taxon>Fuerstiella</taxon>
    </lineage>
</organism>
<gene>
    <name evidence="12" type="primary">rbsA_1</name>
    <name evidence="12" type="ORF">Fuma_04440</name>
</gene>
<dbReference type="FunFam" id="3.40.50.300:FF:000126">
    <property type="entry name" value="Galactose/methyl galactoside import ATP-binding protein MglA"/>
    <property type="match status" value="1"/>
</dbReference>
<evidence type="ECO:0000256" key="10">
    <source>
        <dbReference type="ARBA" id="ARBA00023136"/>
    </source>
</evidence>
<keyword evidence="6" id="KW-0677">Repeat</keyword>
<keyword evidence="4" id="KW-1003">Cell membrane</keyword>
<feature type="domain" description="ABC transporter" evidence="11">
    <location>
        <begin position="260"/>
        <end position="500"/>
    </location>
</feature>
<evidence type="ECO:0000256" key="3">
    <source>
        <dbReference type="ARBA" id="ARBA00022448"/>
    </source>
</evidence>
<dbReference type="InterPro" id="IPR050107">
    <property type="entry name" value="ABC_carbohydrate_import_ATPase"/>
</dbReference>
<dbReference type="InterPro" id="IPR027417">
    <property type="entry name" value="P-loop_NTPase"/>
</dbReference>
<dbReference type="AlphaFoldDB" id="A0A1P8WL91"/>
<dbReference type="InterPro" id="IPR017871">
    <property type="entry name" value="ABC_transporter-like_CS"/>
</dbReference>
<dbReference type="GO" id="GO:0005886">
    <property type="term" value="C:plasma membrane"/>
    <property type="evidence" value="ECO:0007669"/>
    <property type="project" value="UniProtKB-SubCell"/>
</dbReference>
<evidence type="ECO:0000259" key="11">
    <source>
        <dbReference type="PROSITE" id="PS50893"/>
    </source>
</evidence>
<reference evidence="12 13" key="1">
    <citation type="journal article" date="2016" name="Front. Microbiol.">
        <title>Fuerstia marisgermanicae gen. nov., sp. nov., an Unusual Member of the Phylum Planctomycetes from the German Wadden Sea.</title>
        <authorList>
            <person name="Kohn T."/>
            <person name="Heuer A."/>
            <person name="Jogler M."/>
            <person name="Vollmers J."/>
            <person name="Boedeker C."/>
            <person name="Bunk B."/>
            <person name="Rast P."/>
            <person name="Borchert D."/>
            <person name="Glockner I."/>
            <person name="Freese H.M."/>
            <person name="Klenk H.P."/>
            <person name="Overmann J."/>
            <person name="Kaster A.K."/>
            <person name="Rohde M."/>
            <person name="Wiegand S."/>
            <person name="Jogler C."/>
        </authorList>
    </citation>
    <scope>NUCLEOTIDE SEQUENCE [LARGE SCALE GENOMIC DNA]</scope>
    <source>
        <strain evidence="12 13">NH11</strain>
    </source>
</reference>
<keyword evidence="8 12" id="KW-0067">ATP-binding</keyword>
<evidence type="ECO:0000256" key="6">
    <source>
        <dbReference type="ARBA" id="ARBA00022737"/>
    </source>
</evidence>
<keyword evidence="5" id="KW-0762">Sugar transport</keyword>
<evidence type="ECO:0000256" key="8">
    <source>
        <dbReference type="ARBA" id="ARBA00022840"/>
    </source>
</evidence>
<sequence length="501" mass="54672">MEFTVPETHTTPLLQMTAIEKSFPGVRALSGVDLTLQRGEVLALMGENGAGKSTLIKMLGGAHQPDAGEISIEGTPVSLSDPAAAMQAGIGVIYQEFNLIPALNAWENIFLGRERSGFFVAKTDERRRAAELFQRLGVDIPLDVPARQLSVAQQQLVEIAKALSQNARILVMDEPSAALLPQEVQKLFAIIRDLKAQGIGIIYISHRLDEIFDIADSITVLRDGQYVGHAPSAEMTRQQMIEMMVGRSIENEFPKRPATIGDVRLEVSHLSRGTAVRDISFGVRRGEVLGLTGLVGAGRTELVRLIFGADKAEAGELTLDGKPLRIGSPRDAIKAGICLLTEDRKSQGLVLGLSVRENFGLPNLSEFSQFGMVSRRNERDALTGYVDSLSIRISHDEQLAKNLSGGNQQKVVLAKWLQQNAEILIFDEPTRGIDVGAKHEIYQLMNRLASAGKAIIMISSELPEVIGMSDRILVMHEGRLTGEVTDVTQVTQEQIMELAIN</sequence>
<keyword evidence="13" id="KW-1185">Reference proteome</keyword>
<comment type="subcellular location">
    <subcellularLocation>
        <location evidence="2">Cell inner membrane</location>
    </subcellularLocation>
    <subcellularLocation>
        <location evidence="1">Cell membrane</location>
        <topology evidence="1">Peripheral membrane protein</topology>
    </subcellularLocation>
</comment>
<dbReference type="InterPro" id="IPR003439">
    <property type="entry name" value="ABC_transporter-like_ATP-bd"/>
</dbReference>
<evidence type="ECO:0000256" key="5">
    <source>
        <dbReference type="ARBA" id="ARBA00022597"/>
    </source>
</evidence>
<name>A0A1P8WL91_9PLAN</name>
<dbReference type="GO" id="GO:0005524">
    <property type="term" value="F:ATP binding"/>
    <property type="evidence" value="ECO:0007669"/>
    <property type="project" value="UniProtKB-KW"/>
</dbReference>
<dbReference type="PANTHER" id="PTHR43790:SF3">
    <property type="entry name" value="D-ALLOSE IMPORT ATP-BINDING PROTEIN ALSA-RELATED"/>
    <property type="match status" value="1"/>
</dbReference>
<dbReference type="FunFam" id="3.40.50.300:FF:000127">
    <property type="entry name" value="Ribose import ATP-binding protein RbsA"/>
    <property type="match status" value="1"/>
</dbReference>
<dbReference type="InterPro" id="IPR003593">
    <property type="entry name" value="AAA+_ATPase"/>
</dbReference>
<proteinExistence type="predicted"/>
<evidence type="ECO:0000256" key="7">
    <source>
        <dbReference type="ARBA" id="ARBA00022741"/>
    </source>
</evidence>
<dbReference type="STRING" id="1891926.Fuma_04440"/>
<evidence type="ECO:0000313" key="12">
    <source>
        <dbReference type="EMBL" id="APZ94801.1"/>
    </source>
</evidence>